<evidence type="ECO:0000256" key="2">
    <source>
        <dbReference type="SAM" id="SignalP"/>
    </source>
</evidence>
<feature type="signal peptide" evidence="2">
    <location>
        <begin position="1"/>
        <end position="20"/>
    </location>
</feature>
<dbReference type="SUPFAM" id="SSF50998">
    <property type="entry name" value="Quinoprotein alcohol dehydrogenase-like"/>
    <property type="match status" value="1"/>
</dbReference>
<evidence type="ECO:0000259" key="3">
    <source>
        <dbReference type="Pfam" id="PF13360"/>
    </source>
</evidence>
<feature type="transmembrane region" description="Helical" evidence="1">
    <location>
        <begin position="522"/>
        <end position="539"/>
    </location>
</feature>
<feature type="transmembrane region" description="Helical" evidence="1">
    <location>
        <begin position="551"/>
        <end position="571"/>
    </location>
</feature>
<feature type="chain" id="PRO_5011658651" evidence="2">
    <location>
        <begin position="21"/>
        <end position="636"/>
    </location>
</feature>
<evidence type="ECO:0000313" key="5">
    <source>
        <dbReference type="Proteomes" id="UP000199518"/>
    </source>
</evidence>
<evidence type="ECO:0000313" key="4">
    <source>
        <dbReference type="EMBL" id="SFH62169.1"/>
    </source>
</evidence>
<dbReference type="InterPro" id="IPR011047">
    <property type="entry name" value="Quinoprotein_ADH-like_sf"/>
</dbReference>
<dbReference type="InterPro" id="IPR015943">
    <property type="entry name" value="WD40/YVTN_repeat-like_dom_sf"/>
</dbReference>
<organism evidence="4 5">
    <name type="scientific">Planctomicrobium piriforme</name>
    <dbReference type="NCBI Taxonomy" id="1576369"/>
    <lineage>
        <taxon>Bacteria</taxon>
        <taxon>Pseudomonadati</taxon>
        <taxon>Planctomycetota</taxon>
        <taxon>Planctomycetia</taxon>
        <taxon>Planctomycetales</taxon>
        <taxon>Planctomycetaceae</taxon>
        <taxon>Planctomicrobium</taxon>
    </lineage>
</organism>
<dbReference type="EMBL" id="FOQD01000001">
    <property type="protein sequence ID" value="SFH62169.1"/>
    <property type="molecule type" value="Genomic_DNA"/>
</dbReference>
<dbReference type="STRING" id="1576369.SAMN05421753_101478"/>
<dbReference type="Proteomes" id="UP000199518">
    <property type="component" value="Unassembled WGS sequence"/>
</dbReference>
<dbReference type="InterPro" id="IPR002372">
    <property type="entry name" value="PQQ_rpt_dom"/>
</dbReference>
<sequence>MHSMRICALHLLLITAPIHAGDWPFLSGPTFNAHADSEVLDDEWSAEGPGVLWSRPLGQGYSSFAVIGDRCVTQYQSALGQFVLCLDAGTGKLLWETRYDAPFEALGIYPGPRSTPTIAGDRVYAVSPDGLLLCLALQSGPVRWSVNVNEKFQGKGTEFGYSASPLVIEGLVVLPVGGPGASVVALSAEDGRLMWTNGDDSASYCPVMPITFEGQALLVSYLENALTIHDLTGKLLLRHVLTSGYDEHAALPVYQEPMLILSAPFKAGATAYQISRQTPEQGTQTLQLKEVWHSPQFSNDVMTSVIVDGMLVGFDLKDPQSKAHRPSRGTFRGLDLQTGEVLWSNPDIGQANAVCVNNRLLLFNDRGEVLLADVDRSGCSIRSQAEVFPKEVCWTRPVLSNGRLFVRSHEQAVCLSVGTGPAKRVNRTVKLEDIRSRPAFSLGWLLNGEREHPFMIPDGKELGRWYLAGLGCVLLPLLLVFPFVLRGAVVSERMTYGTLAAIGIVGVIGTPILNAINAEFFFTWPATLFAALQAAVAASDKASQVRGDRRIRLWARLCGIGFLCLSLAYYWVLKTLSEPMEWVFLFGILPAAPIAVATARLWRRTGAVGWMTLLVLGYSVLFWSAAGYELLRHGWR</sequence>
<keyword evidence="1" id="KW-1133">Transmembrane helix</keyword>
<keyword evidence="2" id="KW-0732">Signal</keyword>
<protein>
    <submittedName>
        <fullName evidence="4">Outer membrane protein assembly factor BamB, contains PQQ-like beta-propeller repeat</fullName>
    </submittedName>
</protein>
<feature type="transmembrane region" description="Helical" evidence="1">
    <location>
        <begin position="496"/>
        <end position="516"/>
    </location>
</feature>
<dbReference type="Pfam" id="PF13360">
    <property type="entry name" value="PQQ_2"/>
    <property type="match status" value="1"/>
</dbReference>
<feature type="transmembrane region" description="Helical" evidence="1">
    <location>
        <begin position="607"/>
        <end position="626"/>
    </location>
</feature>
<gene>
    <name evidence="4" type="ORF">SAMN05421753_101478</name>
</gene>
<dbReference type="OrthoDB" id="212038at2"/>
<feature type="transmembrane region" description="Helical" evidence="1">
    <location>
        <begin position="583"/>
        <end position="602"/>
    </location>
</feature>
<dbReference type="PANTHER" id="PTHR34512">
    <property type="entry name" value="CELL SURFACE PROTEIN"/>
    <property type="match status" value="1"/>
</dbReference>
<dbReference type="PANTHER" id="PTHR34512:SF30">
    <property type="entry name" value="OUTER MEMBRANE PROTEIN ASSEMBLY FACTOR BAMB"/>
    <property type="match status" value="1"/>
</dbReference>
<dbReference type="AlphaFoldDB" id="A0A1I3BJS3"/>
<dbReference type="Gene3D" id="2.130.10.10">
    <property type="entry name" value="YVTN repeat-like/Quinoprotein amine dehydrogenase"/>
    <property type="match status" value="1"/>
</dbReference>
<feature type="domain" description="Pyrrolo-quinoline quinone repeat" evidence="3">
    <location>
        <begin position="83"/>
        <end position="345"/>
    </location>
</feature>
<keyword evidence="1" id="KW-0472">Membrane</keyword>
<keyword evidence="5" id="KW-1185">Reference proteome</keyword>
<evidence type="ECO:0000256" key="1">
    <source>
        <dbReference type="SAM" id="Phobius"/>
    </source>
</evidence>
<keyword evidence="1" id="KW-0812">Transmembrane</keyword>
<dbReference type="RefSeq" id="WP_092047568.1">
    <property type="nucleotide sequence ID" value="NZ_FOQD01000001.1"/>
</dbReference>
<accession>A0A1I3BJS3</accession>
<name>A0A1I3BJS3_9PLAN</name>
<reference evidence="5" key="1">
    <citation type="submission" date="2016-10" db="EMBL/GenBank/DDBJ databases">
        <authorList>
            <person name="Varghese N."/>
            <person name="Submissions S."/>
        </authorList>
    </citation>
    <scope>NUCLEOTIDE SEQUENCE [LARGE SCALE GENOMIC DNA]</scope>
    <source>
        <strain evidence="5">DSM 26348</strain>
    </source>
</reference>
<feature type="transmembrane region" description="Helical" evidence="1">
    <location>
        <begin position="465"/>
        <end position="484"/>
    </location>
</feature>
<proteinExistence type="predicted"/>